<reference evidence="4" key="1">
    <citation type="submission" date="2014-12" db="EMBL/GenBank/DDBJ databases">
        <title>Insight into the proteome of Arion vulgaris.</title>
        <authorList>
            <person name="Aradska J."/>
            <person name="Bulat T."/>
            <person name="Smidak R."/>
            <person name="Sarate P."/>
            <person name="Gangsoo J."/>
            <person name="Sialana F."/>
            <person name="Bilban M."/>
            <person name="Lubec G."/>
        </authorList>
    </citation>
    <scope>NUCLEOTIDE SEQUENCE</scope>
    <source>
        <tissue evidence="4">Skin</tissue>
    </source>
</reference>
<dbReference type="PROSITE" id="PS00626">
    <property type="entry name" value="RCC1_2"/>
    <property type="match status" value="1"/>
</dbReference>
<feature type="domain" description="RCC1-like" evidence="3">
    <location>
        <begin position="23"/>
        <end position="400"/>
    </location>
</feature>
<dbReference type="PRINTS" id="PR00633">
    <property type="entry name" value="RCCNDNSATION"/>
</dbReference>
<name>A0A0B7A2A9_9EUPU</name>
<feature type="repeat" description="RCC1" evidence="2">
    <location>
        <begin position="353"/>
        <end position="404"/>
    </location>
</feature>
<dbReference type="InterPro" id="IPR058923">
    <property type="entry name" value="RCC1-like_dom"/>
</dbReference>
<feature type="repeat" description="RCC1" evidence="2">
    <location>
        <begin position="131"/>
        <end position="186"/>
    </location>
</feature>
<dbReference type="PANTHER" id="PTHR22872:SF2">
    <property type="entry name" value="INHIBITOR OF BRUTON TYROSINE KINASE"/>
    <property type="match status" value="1"/>
</dbReference>
<dbReference type="InterPro" id="IPR009091">
    <property type="entry name" value="RCC1/BLIP-II"/>
</dbReference>
<feature type="repeat" description="RCC1" evidence="2">
    <location>
        <begin position="302"/>
        <end position="352"/>
    </location>
</feature>
<dbReference type="SUPFAM" id="SSF50985">
    <property type="entry name" value="RCC1/BLIP-II"/>
    <property type="match status" value="1"/>
</dbReference>
<dbReference type="Gene3D" id="2.130.10.30">
    <property type="entry name" value="Regulator of chromosome condensation 1/beta-lactamase-inhibitor protein II"/>
    <property type="match status" value="3"/>
</dbReference>
<evidence type="ECO:0000259" key="3">
    <source>
        <dbReference type="Pfam" id="PF25390"/>
    </source>
</evidence>
<gene>
    <name evidence="4" type="primary">ORF90273</name>
</gene>
<evidence type="ECO:0000313" key="4">
    <source>
        <dbReference type="EMBL" id="CEK74246.1"/>
    </source>
</evidence>
<dbReference type="EMBL" id="HACG01027381">
    <property type="protein sequence ID" value="CEK74246.1"/>
    <property type="molecule type" value="Transcribed_RNA"/>
</dbReference>
<feature type="repeat" description="RCC1" evidence="2">
    <location>
        <begin position="78"/>
        <end position="130"/>
    </location>
</feature>
<dbReference type="PANTHER" id="PTHR22872">
    <property type="entry name" value="BTK-BINDING PROTEIN-RELATED"/>
    <property type="match status" value="1"/>
</dbReference>
<dbReference type="AlphaFoldDB" id="A0A0B7A2A9"/>
<protein>
    <recommendedName>
        <fullName evidence="3">RCC1-like domain-containing protein</fullName>
    </recommendedName>
</protein>
<feature type="non-terminal residue" evidence="4">
    <location>
        <position position="1"/>
    </location>
</feature>
<keyword evidence="1" id="KW-0677">Repeat</keyword>
<dbReference type="PROSITE" id="PS50012">
    <property type="entry name" value="RCC1_3"/>
    <property type="match status" value="7"/>
</dbReference>
<sequence length="420" mass="45036">GRMAGEEMCGRRLQESGIDRTLLWSWGANSYGQLGTGCVSEKVLPSDQPVPINLRHELDAIKDAGGGGGFSFILTESGKVLTCGNNNKGQLGQDILIEKLTVFSHCQYLSQVNILKVAAGWDFMLGLSDTGCVLSWGSNSFGQLGRTLREGVNCDEVPTQVDGCLLGQHIVDIAAGLRHGLSLSECGRVYAWGHGKRGQLGSGDTDNKQVARVEKPILVQVPDTEKPIKIVAGMFHSGILTETGRILLWGCNKFGQCGREPSVSQTVLVPSKVGFPTLNEVTSQWISFASGWTHIMASSVSGALYSWGRADLGQLGRFSDKSYDHVPKLVDGLPPVLSYTCGSEHTLAMTASGQMYCWGWNEHSICGTDDEENVLQPQEIPLFLDKCILGVGCGAGHSFCIVAGDTSLCAGNNVDKHDKS</sequence>
<accession>A0A0B7A2A9</accession>
<feature type="repeat" description="RCC1" evidence="2">
    <location>
        <begin position="21"/>
        <end position="77"/>
    </location>
</feature>
<organism evidence="4">
    <name type="scientific">Arion vulgaris</name>
    <dbReference type="NCBI Taxonomy" id="1028688"/>
    <lineage>
        <taxon>Eukaryota</taxon>
        <taxon>Metazoa</taxon>
        <taxon>Spiralia</taxon>
        <taxon>Lophotrochozoa</taxon>
        <taxon>Mollusca</taxon>
        <taxon>Gastropoda</taxon>
        <taxon>Heterobranchia</taxon>
        <taxon>Euthyneura</taxon>
        <taxon>Panpulmonata</taxon>
        <taxon>Eupulmonata</taxon>
        <taxon>Stylommatophora</taxon>
        <taxon>Helicina</taxon>
        <taxon>Arionoidea</taxon>
        <taxon>Arionidae</taxon>
        <taxon>Arion</taxon>
    </lineage>
</organism>
<feature type="repeat" description="RCC1" evidence="2">
    <location>
        <begin position="187"/>
        <end position="243"/>
    </location>
</feature>
<evidence type="ECO:0000256" key="1">
    <source>
        <dbReference type="ARBA" id="ARBA00022737"/>
    </source>
</evidence>
<dbReference type="Pfam" id="PF25390">
    <property type="entry name" value="WD40_RLD"/>
    <property type="match status" value="1"/>
</dbReference>
<evidence type="ECO:0000256" key="2">
    <source>
        <dbReference type="PROSITE-ProRule" id="PRU00235"/>
    </source>
</evidence>
<feature type="repeat" description="RCC1" evidence="2">
    <location>
        <begin position="244"/>
        <end position="301"/>
    </location>
</feature>
<dbReference type="InterPro" id="IPR051625">
    <property type="entry name" value="Signaling_Regulatory_Domain"/>
</dbReference>
<proteinExistence type="predicted"/>
<dbReference type="InterPro" id="IPR000408">
    <property type="entry name" value="Reg_chr_condens"/>
</dbReference>